<proteinExistence type="predicted"/>
<keyword evidence="1" id="KW-0472">Membrane</keyword>
<organism evidence="2 3">
    <name type="scientific">Candidatus Ryanbacteria bacterium RIFCSPLOWO2_02_FULL_45_11c</name>
    <dbReference type="NCBI Taxonomy" id="1802128"/>
    <lineage>
        <taxon>Bacteria</taxon>
        <taxon>Candidatus Ryaniibacteriota</taxon>
    </lineage>
</organism>
<evidence type="ECO:0000313" key="2">
    <source>
        <dbReference type="EMBL" id="OGZ56759.1"/>
    </source>
</evidence>
<reference evidence="2 3" key="1">
    <citation type="journal article" date="2016" name="Nat. Commun.">
        <title>Thousands of microbial genomes shed light on interconnected biogeochemical processes in an aquifer system.</title>
        <authorList>
            <person name="Anantharaman K."/>
            <person name="Brown C.T."/>
            <person name="Hug L.A."/>
            <person name="Sharon I."/>
            <person name="Castelle C.J."/>
            <person name="Probst A.J."/>
            <person name="Thomas B.C."/>
            <person name="Singh A."/>
            <person name="Wilkins M.J."/>
            <person name="Karaoz U."/>
            <person name="Brodie E.L."/>
            <person name="Williams K.H."/>
            <person name="Hubbard S.S."/>
            <person name="Banfield J.F."/>
        </authorList>
    </citation>
    <scope>NUCLEOTIDE SEQUENCE [LARGE SCALE GENOMIC DNA]</scope>
</reference>
<dbReference type="STRING" id="1802128.A3H64_02670"/>
<gene>
    <name evidence="2" type="ORF">A3H64_02670</name>
</gene>
<accession>A0A1G2H338</accession>
<keyword evidence="1" id="KW-0812">Transmembrane</keyword>
<keyword evidence="1" id="KW-1133">Transmembrane helix</keyword>
<sequence>MALEWRSKRKLTFFSLFLSVVLIALAIVFYSFLPAPSCTDGRLNQQEEQTDCGGPNCSACLTEKADNLIVLWSRYFEVRPGVYDVAALIENVNLTLGVQSLPYTFELYDEFDSRITTHKSSTYALPNKQFLIFSANVETGIRKPVRMNFRLGTFTWELMKEQTLPLIVSRTERTFGVDRPRLVATLTNSALYDITQVDIAVVISDASNNAMAVGEVRLDKAPDSGRVEAAFTWPHPFSGTPDQVQFFVRRRPE</sequence>
<evidence type="ECO:0000256" key="1">
    <source>
        <dbReference type="SAM" id="Phobius"/>
    </source>
</evidence>
<evidence type="ECO:0000313" key="3">
    <source>
        <dbReference type="Proteomes" id="UP000178186"/>
    </source>
</evidence>
<feature type="transmembrane region" description="Helical" evidence="1">
    <location>
        <begin position="12"/>
        <end position="33"/>
    </location>
</feature>
<dbReference type="AlphaFoldDB" id="A0A1G2H338"/>
<name>A0A1G2H338_9BACT</name>
<dbReference type="Proteomes" id="UP000178186">
    <property type="component" value="Unassembled WGS sequence"/>
</dbReference>
<comment type="caution">
    <text evidence="2">The sequence shown here is derived from an EMBL/GenBank/DDBJ whole genome shotgun (WGS) entry which is preliminary data.</text>
</comment>
<protein>
    <submittedName>
        <fullName evidence="2">Uncharacterized protein</fullName>
    </submittedName>
</protein>
<dbReference type="EMBL" id="MHNY01000003">
    <property type="protein sequence ID" value="OGZ56759.1"/>
    <property type="molecule type" value="Genomic_DNA"/>
</dbReference>